<name>A0A4U5M3K8_STECR</name>
<evidence type="ECO:0000313" key="1">
    <source>
        <dbReference type="EMBL" id="TKR63348.1"/>
    </source>
</evidence>
<accession>A0A4U5M3K8</accession>
<reference evidence="1 2" key="1">
    <citation type="journal article" date="2015" name="Genome Biol.">
        <title>Comparative genomics of Steinernema reveals deeply conserved gene regulatory networks.</title>
        <authorList>
            <person name="Dillman A.R."/>
            <person name="Macchietto M."/>
            <person name="Porter C.F."/>
            <person name="Rogers A."/>
            <person name="Williams B."/>
            <person name="Antoshechkin I."/>
            <person name="Lee M.M."/>
            <person name="Goodwin Z."/>
            <person name="Lu X."/>
            <person name="Lewis E.E."/>
            <person name="Goodrich-Blair H."/>
            <person name="Stock S.P."/>
            <person name="Adams B.J."/>
            <person name="Sternberg P.W."/>
            <person name="Mortazavi A."/>
        </authorList>
    </citation>
    <scope>NUCLEOTIDE SEQUENCE [LARGE SCALE GENOMIC DNA]</scope>
    <source>
        <strain evidence="1 2">ALL</strain>
    </source>
</reference>
<keyword evidence="2" id="KW-1185">Reference proteome</keyword>
<organism evidence="1 2">
    <name type="scientific">Steinernema carpocapsae</name>
    <name type="common">Entomopathogenic nematode</name>
    <dbReference type="NCBI Taxonomy" id="34508"/>
    <lineage>
        <taxon>Eukaryota</taxon>
        <taxon>Metazoa</taxon>
        <taxon>Ecdysozoa</taxon>
        <taxon>Nematoda</taxon>
        <taxon>Chromadorea</taxon>
        <taxon>Rhabditida</taxon>
        <taxon>Tylenchina</taxon>
        <taxon>Panagrolaimomorpha</taxon>
        <taxon>Strongyloidoidea</taxon>
        <taxon>Steinernematidae</taxon>
        <taxon>Steinernema</taxon>
    </lineage>
</organism>
<gene>
    <name evidence="1" type="ORF">L596_027188</name>
</gene>
<protein>
    <submittedName>
        <fullName evidence="1">Uncharacterized protein</fullName>
    </submittedName>
</protein>
<evidence type="ECO:0000313" key="2">
    <source>
        <dbReference type="Proteomes" id="UP000298663"/>
    </source>
</evidence>
<sequence length="183" mass="21459">MKFVLFEFIDNVYRSNWSELIELVIKPYSNTADRLDAASFDLEFYVFCDSNEDAFLVESFAPSNERFSKDWTKEEKQTWAYTITVPRTIEIELSIIYGIKLQCVKVDKLEKPYLATTEANPSRGIQWIEGTEFKYMLKFVSGLKLEKPLPMIWKMLSIFVNFFTDSVYFDVLLLLSSIMKSLL</sequence>
<dbReference type="EMBL" id="AZBU02000010">
    <property type="protein sequence ID" value="TKR63348.1"/>
    <property type="molecule type" value="Genomic_DNA"/>
</dbReference>
<proteinExistence type="predicted"/>
<dbReference type="AlphaFoldDB" id="A0A4U5M3K8"/>
<reference evidence="1 2" key="2">
    <citation type="journal article" date="2019" name="G3 (Bethesda)">
        <title>Hybrid Assembly of the Genome of the Entomopathogenic Nematode Steinernema carpocapsae Identifies the X-Chromosome.</title>
        <authorList>
            <person name="Serra L."/>
            <person name="Macchietto M."/>
            <person name="Macias-Munoz A."/>
            <person name="McGill C.J."/>
            <person name="Rodriguez I.M."/>
            <person name="Rodriguez B."/>
            <person name="Murad R."/>
            <person name="Mortazavi A."/>
        </authorList>
    </citation>
    <scope>NUCLEOTIDE SEQUENCE [LARGE SCALE GENOMIC DNA]</scope>
    <source>
        <strain evidence="1 2">ALL</strain>
    </source>
</reference>
<dbReference type="Proteomes" id="UP000298663">
    <property type="component" value="Unassembled WGS sequence"/>
</dbReference>
<comment type="caution">
    <text evidence="1">The sequence shown here is derived from an EMBL/GenBank/DDBJ whole genome shotgun (WGS) entry which is preliminary data.</text>
</comment>